<dbReference type="GO" id="GO:0016740">
    <property type="term" value="F:transferase activity"/>
    <property type="evidence" value="ECO:0007669"/>
    <property type="project" value="UniProtKB-KW"/>
</dbReference>
<evidence type="ECO:0000313" key="2">
    <source>
        <dbReference type="EMBL" id="KTC98270.1"/>
    </source>
</evidence>
<keyword evidence="2" id="KW-0808">Transferase</keyword>
<evidence type="ECO:0000313" key="3">
    <source>
        <dbReference type="Proteomes" id="UP000054773"/>
    </source>
</evidence>
<dbReference type="AlphaFoldDB" id="A0A0W0TS36"/>
<dbReference type="OrthoDB" id="95460at2"/>
<dbReference type="RefSeq" id="WP_058526461.1">
    <property type="nucleotide sequence ID" value="NZ_CAAAHY010000024.1"/>
</dbReference>
<dbReference type="STRING" id="448.Lery_1324"/>
<comment type="caution">
    <text evidence="2">The sequence shown here is derived from an EMBL/GenBank/DDBJ whole genome shotgun (WGS) entry which is preliminary data.</text>
</comment>
<dbReference type="GO" id="GO:0030295">
    <property type="term" value="F:protein kinase activator activity"/>
    <property type="evidence" value="ECO:0007669"/>
    <property type="project" value="TreeGrafter"/>
</dbReference>
<dbReference type="PROSITE" id="PS51094">
    <property type="entry name" value="PTS_EIIA_TYPE_2"/>
    <property type="match status" value="1"/>
</dbReference>
<dbReference type="SUPFAM" id="SSF55804">
    <property type="entry name" value="Phoshotransferase/anion transport protein"/>
    <property type="match status" value="1"/>
</dbReference>
<dbReference type="InterPro" id="IPR051541">
    <property type="entry name" value="PTS_SugarTrans_NitroReg"/>
</dbReference>
<dbReference type="EC" id="2.7.1.-" evidence="2"/>
<dbReference type="InterPro" id="IPR016152">
    <property type="entry name" value="PTrfase/Anion_transptr"/>
</dbReference>
<proteinExistence type="predicted"/>
<dbReference type="Proteomes" id="UP000054773">
    <property type="component" value="Unassembled WGS sequence"/>
</dbReference>
<dbReference type="PANTHER" id="PTHR47738:SF1">
    <property type="entry name" value="NITROGEN REGULATORY PROTEIN"/>
    <property type="match status" value="1"/>
</dbReference>
<evidence type="ECO:0000259" key="1">
    <source>
        <dbReference type="PROSITE" id="PS51094"/>
    </source>
</evidence>
<dbReference type="PATRIC" id="fig|448.7.peg.1385"/>
<reference evidence="2 3" key="1">
    <citation type="submission" date="2015-11" db="EMBL/GenBank/DDBJ databases">
        <title>Genomic analysis of 38 Legionella species identifies large and diverse effector repertoires.</title>
        <authorList>
            <person name="Burstein D."/>
            <person name="Amaro F."/>
            <person name="Zusman T."/>
            <person name="Lifshitz Z."/>
            <person name="Cohen O."/>
            <person name="Gilbert J.A."/>
            <person name="Pupko T."/>
            <person name="Shuman H.A."/>
            <person name="Segal G."/>
        </authorList>
    </citation>
    <scope>NUCLEOTIDE SEQUENCE [LARGE SCALE GENOMIC DNA]</scope>
    <source>
        <strain evidence="2 3">SE-32A-C8</strain>
    </source>
</reference>
<protein>
    <submittedName>
        <fullName evidence="2">Nitrogen regulatory protein</fullName>
        <ecNumber evidence="2">2.7.1.-</ecNumber>
    </submittedName>
</protein>
<organism evidence="2 3">
    <name type="scientific">Legionella erythra</name>
    <dbReference type="NCBI Taxonomy" id="448"/>
    <lineage>
        <taxon>Bacteria</taxon>
        <taxon>Pseudomonadati</taxon>
        <taxon>Pseudomonadota</taxon>
        <taxon>Gammaproteobacteria</taxon>
        <taxon>Legionellales</taxon>
        <taxon>Legionellaceae</taxon>
        <taxon>Legionella</taxon>
    </lineage>
</organism>
<gene>
    <name evidence="2" type="primary">ptsN</name>
    <name evidence="2" type="ORF">Lery_1324</name>
</gene>
<dbReference type="Pfam" id="PF00359">
    <property type="entry name" value="PTS_EIIA_2"/>
    <property type="match status" value="1"/>
</dbReference>
<name>A0A0W0TS36_LEGER</name>
<dbReference type="InterPro" id="IPR002178">
    <property type="entry name" value="PTS_EIIA_type-2_dom"/>
</dbReference>
<dbReference type="Gene3D" id="3.40.930.10">
    <property type="entry name" value="Mannitol-specific EII, Chain A"/>
    <property type="match status" value="1"/>
</dbReference>
<dbReference type="EMBL" id="LNYA01000023">
    <property type="protein sequence ID" value="KTC98270.1"/>
    <property type="molecule type" value="Genomic_DNA"/>
</dbReference>
<dbReference type="CDD" id="cd00211">
    <property type="entry name" value="PTS_IIA_fru"/>
    <property type="match status" value="1"/>
</dbReference>
<sequence>MQLFQLLNEHRVLIDTYSHSKTAVLAKISQLFSEDYPQLNANDLFEAYWHRESLGSTTLGHGLLIPHIRSAHIDAPAACFIRLQRPVDFGAEDKQPVDLVIGLLGPDDHPEKHLNVLSTLVKQVSSATFRDQCRSASSAIELYQVLQQGLPGR</sequence>
<accession>A0A0W0TS36</accession>
<dbReference type="PANTHER" id="PTHR47738">
    <property type="entry name" value="PTS SYSTEM FRUCTOSE-LIKE EIIA COMPONENT-RELATED"/>
    <property type="match status" value="1"/>
</dbReference>
<feature type="domain" description="PTS EIIA type-2" evidence="1">
    <location>
        <begin position="5"/>
        <end position="149"/>
    </location>
</feature>
<keyword evidence="3" id="KW-1185">Reference proteome</keyword>